<feature type="binding site" evidence="7">
    <location>
        <position position="108"/>
    </location>
    <ligand>
        <name>shikimate</name>
        <dbReference type="ChEBI" id="CHEBI:36208"/>
    </ligand>
</feature>
<feature type="binding site" evidence="7">
    <location>
        <position position="68"/>
    </location>
    <ligand>
        <name>shikimate</name>
        <dbReference type="ChEBI" id="CHEBI:36208"/>
    </ligand>
</feature>
<feature type="active site" description="Proton acceptor" evidence="7">
    <location>
        <position position="72"/>
    </location>
</feature>
<keyword evidence="6 7" id="KW-0057">Aromatic amino acid biosynthesis</keyword>
<dbReference type="GO" id="GO:0005829">
    <property type="term" value="C:cytosol"/>
    <property type="evidence" value="ECO:0007669"/>
    <property type="project" value="TreeGrafter"/>
</dbReference>
<dbReference type="Pfam" id="PF08501">
    <property type="entry name" value="Shikimate_dh_N"/>
    <property type="match status" value="1"/>
</dbReference>
<feature type="binding site" evidence="7">
    <location>
        <position position="230"/>
    </location>
    <ligand>
        <name>shikimate</name>
        <dbReference type="ChEBI" id="CHEBI:36208"/>
    </ligand>
</feature>
<dbReference type="NCBIfam" id="NF001314">
    <property type="entry name" value="PRK00258.2-2"/>
    <property type="match status" value="1"/>
</dbReference>
<feature type="binding site" evidence="7">
    <location>
        <position position="84"/>
    </location>
    <ligand>
        <name>NADP(+)</name>
        <dbReference type="ChEBI" id="CHEBI:58349"/>
    </ligand>
</feature>
<keyword evidence="3 7" id="KW-0028">Amino-acid biosynthesis</keyword>
<feature type="binding site" evidence="7">
    <location>
        <position position="228"/>
    </location>
    <ligand>
        <name>NADP(+)</name>
        <dbReference type="ChEBI" id="CHEBI:58349"/>
    </ligand>
</feature>
<evidence type="ECO:0000313" key="10">
    <source>
        <dbReference type="EMBL" id="BAD79827.1"/>
    </source>
</evidence>
<evidence type="ECO:0000256" key="3">
    <source>
        <dbReference type="ARBA" id="ARBA00022605"/>
    </source>
</evidence>
<dbReference type="eggNOG" id="COG0169">
    <property type="taxonomic scope" value="Bacteria"/>
</dbReference>
<protein>
    <recommendedName>
        <fullName evidence="2 7">Shikimate dehydrogenase (NADP(+))</fullName>
        <shortName evidence="7">SDH</shortName>
        <ecNumber evidence="2 7">1.1.1.25</ecNumber>
    </recommendedName>
</protein>
<evidence type="ECO:0000256" key="4">
    <source>
        <dbReference type="ARBA" id="ARBA00022857"/>
    </source>
</evidence>
<comment type="catalytic activity">
    <reaction evidence="7">
        <text>shikimate + NADP(+) = 3-dehydroshikimate + NADPH + H(+)</text>
        <dbReference type="Rhea" id="RHEA:17737"/>
        <dbReference type="ChEBI" id="CHEBI:15378"/>
        <dbReference type="ChEBI" id="CHEBI:16630"/>
        <dbReference type="ChEBI" id="CHEBI:36208"/>
        <dbReference type="ChEBI" id="CHEBI:57783"/>
        <dbReference type="ChEBI" id="CHEBI:58349"/>
        <dbReference type="EC" id="1.1.1.25"/>
    </reaction>
</comment>
<accession>A0A0H3KAE4</accession>
<proteinExistence type="inferred from homology"/>
<dbReference type="InterPro" id="IPR013708">
    <property type="entry name" value="Shikimate_DH-bd_N"/>
</dbReference>
<gene>
    <name evidence="7 10" type="primary">aroE</name>
    <name evidence="10" type="ordered locus">syc1637_d</name>
</gene>
<evidence type="ECO:0000256" key="1">
    <source>
        <dbReference type="ARBA" id="ARBA00004871"/>
    </source>
</evidence>
<dbReference type="AlphaFoldDB" id="A0A0H3KAE4"/>
<sequence length="288" mass="30314">MSALTGRTRLLGIIGDPIEHSLSPLIQNAAIAELGLDYCYVPFPVKGADLATALAGLAAIGVQGFNVTIPHKQAVMPLLSQVSELAQSVGSVNTVWQTEQGWVGTNTDVLGFLAPLQTLRSDWSGCRVVLLGCGGAARAVVAGCLQLGCSAIATVVRDAQKGDAFQQSWGDRADSLTIHDWSDIPDVLSTADLVVNTTPLGMDPHIERSPLDNSAAQQLRPETIAYDLIYTPSPTRFLQQAIAQGCHAIDGLEMLVQQGAAGLKIWTGAEAVPVDTMRSVLNAHLGLA</sequence>
<dbReference type="Proteomes" id="UP000001175">
    <property type="component" value="Chromosome"/>
</dbReference>
<comment type="similarity">
    <text evidence="7">Belongs to the shikimate dehydrogenase family.</text>
</comment>
<dbReference type="Gene3D" id="3.40.50.720">
    <property type="entry name" value="NAD(P)-binding Rossmann-like Domain"/>
    <property type="match status" value="1"/>
</dbReference>
<feature type="binding site" evidence="7">
    <location>
        <position position="93"/>
    </location>
    <ligand>
        <name>shikimate</name>
        <dbReference type="ChEBI" id="CHEBI:36208"/>
    </ligand>
</feature>
<feature type="domain" description="Shikimate dehydrogenase substrate binding N-terminal" evidence="8">
    <location>
        <begin position="13"/>
        <end position="95"/>
    </location>
</feature>
<comment type="pathway">
    <text evidence="1 7">Metabolic intermediate biosynthesis; chorismate biosynthesis; chorismate from D-erythrose 4-phosphate and phosphoenolpyruvate: step 4/7.</text>
</comment>
<dbReference type="GO" id="GO:0004764">
    <property type="term" value="F:shikimate 3-dehydrogenase (NADP+) activity"/>
    <property type="evidence" value="ECO:0007669"/>
    <property type="project" value="UniProtKB-UniRule"/>
</dbReference>
<dbReference type="InterPro" id="IPR046346">
    <property type="entry name" value="Aminoacid_DH-like_N_sf"/>
</dbReference>
<feature type="domain" description="SDH C-terminal" evidence="9">
    <location>
        <begin position="251"/>
        <end position="281"/>
    </location>
</feature>
<evidence type="ECO:0000256" key="6">
    <source>
        <dbReference type="ARBA" id="ARBA00023141"/>
    </source>
</evidence>
<dbReference type="HAMAP" id="MF_00222">
    <property type="entry name" value="Shikimate_DH_AroE"/>
    <property type="match status" value="1"/>
</dbReference>
<dbReference type="PANTHER" id="PTHR21089:SF1">
    <property type="entry name" value="BIFUNCTIONAL 3-DEHYDROQUINATE DEHYDRATASE_SHIKIMATE DEHYDROGENASE, CHLOROPLASTIC"/>
    <property type="match status" value="1"/>
</dbReference>
<keyword evidence="5 7" id="KW-0560">Oxidoreductase</keyword>
<evidence type="ECO:0000313" key="11">
    <source>
        <dbReference type="Proteomes" id="UP000001175"/>
    </source>
</evidence>
<comment type="caution">
    <text evidence="7">Lacks conserved residue(s) required for the propagation of feature annotation.</text>
</comment>
<evidence type="ECO:0000256" key="2">
    <source>
        <dbReference type="ARBA" id="ARBA00012962"/>
    </source>
</evidence>
<dbReference type="SUPFAM" id="SSF51735">
    <property type="entry name" value="NAD(P)-binding Rossmann-fold domains"/>
    <property type="match status" value="1"/>
</dbReference>
<feature type="binding site" evidence="7">
    <location>
        <position position="251"/>
    </location>
    <ligand>
        <name>NADP(+)</name>
        <dbReference type="ChEBI" id="CHEBI:58349"/>
    </ligand>
</feature>
<keyword evidence="4 7" id="KW-0521">NADP</keyword>
<dbReference type="GO" id="GO:0008652">
    <property type="term" value="P:amino acid biosynthetic process"/>
    <property type="evidence" value="ECO:0007669"/>
    <property type="project" value="UniProtKB-KW"/>
</dbReference>
<dbReference type="GO" id="GO:0050661">
    <property type="term" value="F:NADP binding"/>
    <property type="evidence" value="ECO:0007669"/>
    <property type="project" value="InterPro"/>
</dbReference>
<dbReference type="GO" id="GO:0009423">
    <property type="term" value="P:chorismate biosynthetic process"/>
    <property type="evidence" value="ECO:0007669"/>
    <property type="project" value="UniProtKB-UniRule"/>
</dbReference>
<dbReference type="InterPro" id="IPR036291">
    <property type="entry name" value="NAD(P)-bd_dom_sf"/>
</dbReference>
<dbReference type="UniPathway" id="UPA00053">
    <property type="reaction ID" value="UER00087"/>
</dbReference>
<dbReference type="EMBL" id="AP008231">
    <property type="protein sequence ID" value="BAD79827.1"/>
    <property type="molecule type" value="Genomic_DNA"/>
</dbReference>
<dbReference type="GeneID" id="72431360"/>
<dbReference type="EC" id="1.1.1.25" evidence="2 7"/>
<comment type="subunit">
    <text evidence="7">Homodimer.</text>
</comment>
<feature type="binding site" evidence="7">
    <location>
        <position position="258"/>
    </location>
    <ligand>
        <name>shikimate</name>
        <dbReference type="ChEBI" id="CHEBI:36208"/>
    </ligand>
</feature>
<dbReference type="InterPro" id="IPR041121">
    <property type="entry name" value="SDH_C"/>
</dbReference>
<dbReference type="GO" id="GO:0009073">
    <property type="term" value="P:aromatic amino acid family biosynthetic process"/>
    <property type="evidence" value="ECO:0007669"/>
    <property type="project" value="UniProtKB-KW"/>
</dbReference>
<evidence type="ECO:0000256" key="5">
    <source>
        <dbReference type="ARBA" id="ARBA00023002"/>
    </source>
</evidence>
<dbReference type="InterPro" id="IPR022893">
    <property type="entry name" value="Shikimate_DH_fam"/>
</dbReference>
<dbReference type="PANTHER" id="PTHR21089">
    <property type="entry name" value="SHIKIMATE DEHYDROGENASE"/>
    <property type="match status" value="1"/>
</dbReference>
<evidence type="ECO:0000256" key="7">
    <source>
        <dbReference type="HAMAP-Rule" id="MF_00222"/>
    </source>
</evidence>
<dbReference type="GO" id="GO:0019632">
    <property type="term" value="P:shikimate metabolic process"/>
    <property type="evidence" value="ECO:0007669"/>
    <property type="project" value="InterPro"/>
</dbReference>
<evidence type="ECO:0000259" key="9">
    <source>
        <dbReference type="Pfam" id="PF18317"/>
    </source>
</evidence>
<organism evidence="10 11">
    <name type="scientific">Synechococcus sp. (strain ATCC 27144 / PCC 6301 / SAUG 1402/1)</name>
    <name type="common">Anacystis nidulans</name>
    <dbReference type="NCBI Taxonomy" id="269084"/>
    <lineage>
        <taxon>Bacteria</taxon>
        <taxon>Bacillati</taxon>
        <taxon>Cyanobacteriota</taxon>
        <taxon>Cyanophyceae</taxon>
        <taxon>Synechococcales</taxon>
        <taxon>Synechococcaceae</taxon>
        <taxon>Synechococcus</taxon>
    </lineage>
</organism>
<dbReference type="Pfam" id="PF18317">
    <property type="entry name" value="SDH_C"/>
    <property type="match status" value="1"/>
</dbReference>
<dbReference type="NCBIfam" id="TIGR00507">
    <property type="entry name" value="aroE"/>
    <property type="match status" value="1"/>
</dbReference>
<dbReference type="CDD" id="cd01065">
    <property type="entry name" value="NAD_bind_Shikimate_DH"/>
    <property type="match status" value="1"/>
</dbReference>
<evidence type="ECO:0000259" key="8">
    <source>
        <dbReference type="Pfam" id="PF08501"/>
    </source>
</evidence>
<dbReference type="KEGG" id="syc:syc1637_d"/>
<reference evidence="10 11" key="1">
    <citation type="journal article" date="2007" name="Photosyn. Res.">
        <title>Complete nucleotide sequence of the freshwater unicellular cyanobacterium Synechococcus elongatus PCC 6301 chromosome: gene content and organization.</title>
        <authorList>
            <person name="Sugita C."/>
            <person name="Ogata K."/>
            <person name="Shikata M."/>
            <person name="Jikuya H."/>
            <person name="Takano J."/>
            <person name="Furumichi M."/>
            <person name="Kanehisa M."/>
            <person name="Omata T."/>
            <person name="Sugiura M."/>
            <person name="Sugita M."/>
        </authorList>
    </citation>
    <scope>NUCLEOTIDE SEQUENCE [LARGE SCALE GENOMIC DNA]</scope>
    <source>
        <strain evidence="11">ATCC 27144 / PCC 6301 / SAUG 1402/1</strain>
    </source>
</reference>
<dbReference type="InterPro" id="IPR011342">
    <property type="entry name" value="Shikimate_DH"/>
</dbReference>
<dbReference type="RefSeq" id="WP_011243947.1">
    <property type="nucleotide sequence ID" value="NC_006576.1"/>
</dbReference>
<name>A0A0H3KAE4_SYNP6</name>
<feature type="binding site" evidence="7">
    <location>
        <begin position="21"/>
        <end position="23"/>
    </location>
    <ligand>
        <name>shikimate</name>
        <dbReference type="ChEBI" id="CHEBI:36208"/>
    </ligand>
</feature>
<dbReference type="Gene3D" id="3.40.50.10860">
    <property type="entry name" value="Leucine Dehydrogenase, chain A, domain 1"/>
    <property type="match status" value="1"/>
</dbReference>
<dbReference type="SUPFAM" id="SSF53223">
    <property type="entry name" value="Aminoacid dehydrogenase-like, N-terminal domain"/>
    <property type="match status" value="1"/>
</dbReference>
<comment type="function">
    <text evidence="7">Involved in the biosynthesis of the chorismate, which leads to the biosynthesis of aromatic amino acids. Catalyzes the reversible NADPH linked reduction of 3-dehydroshikimate (DHSA) to yield shikimate (SA).</text>
</comment>